<gene>
    <name evidence="1" type="ORF">VSDG_04861</name>
</gene>
<organism evidence="1 2">
    <name type="scientific">Cytospora chrysosperma</name>
    <name type="common">Cytospora canker fungus</name>
    <name type="synonym">Sphaeria chrysosperma</name>
    <dbReference type="NCBI Taxonomy" id="252740"/>
    <lineage>
        <taxon>Eukaryota</taxon>
        <taxon>Fungi</taxon>
        <taxon>Dikarya</taxon>
        <taxon>Ascomycota</taxon>
        <taxon>Pezizomycotina</taxon>
        <taxon>Sordariomycetes</taxon>
        <taxon>Sordariomycetidae</taxon>
        <taxon>Diaporthales</taxon>
        <taxon>Cytosporaceae</taxon>
        <taxon>Cytospora</taxon>
    </lineage>
</organism>
<sequence>MAPIRCIRGYRIGFKAHVIALLPTLSAEEVTVASPVPDGDSDGCGTSDFVRLNVPK</sequence>
<proteinExistence type="predicted"/>
<reference evidence="1 2" key="1">
    <citation type="submission" date="2015-09" db="EMBL/GenBank/DDBJ databases">
        <title>Host preference determinants of Valsa canker pathogens revealed by comparative genomics.</title>
        <authorList>
            <person name="Yin Z."/>
            <person name="Huang L."/>
        </authorList>
    </citation>
    <scope>NUCLEOTIDE SEQUENCE [LARGE SCALE GENOMIC DNA]</scope>
    <source>
        <strain evidence="1 2">YSFL</strain>
    </source>
</reference>
<protein>
    <submittedName>
        <fullName evidence="1">Uncharacterized protein</fullName>
    </submittedName>
</protein>
<dbReference type="EMBL" id="LJZO01000015">
    <property type="protein sequence ID" value="ROV97892.1"/>
    <property type="molecule type" value="Genomic_DNA"/>
</dbReference>
<evidence type="ECO:0000313" key="1">
    <source>
        <dbReference type="EMBL" id="ROV97892.1"/>
    </source>
</evidence>
<name>A0A423W3I5_CYTCH</name>
<comment type="caution">
    <text evidence="1">The sequence shown here is derived from an EMBL/GenBank/DDBJ whole genome shotgun (WGS) entry which is preliminary data.</text>
</comment>
<accession>A0A423W3I5</accession>
<dbReference type="AlphaFoldDB" id="A0A423W3I5"/>
<dbReference type="Proteomes" id="UP000284375">
    <property type="component" value="Unassembled WGS sequence"/>
</dbReference>
<keyword evidence="2" id="KW-1185">Reference proteome</keyword>
<evidence type="ECO:0000313" key="2">
    <source>
        <dbReference type="Proteomes" id="UP000284375"/>
    </source>
</evidence>